<sequence length="282" mass="29506">MTMNSSSQTAQASLSSAAAISPAGTGTMDNSGTGRNRAGVIAGGVIAGIAALVALVVLGICVNAALVRQTRVQRPKPAVTRQPETWLGLPAASDSPRADSVSIGSTNEKTPFSPSEVPHEEPQLPLQPNRRKPSVYAIDTAALPPARTKIQTHALTVPQVEAAEARGDSPTLPASPYATRKPVPSLSQPEAPSRSKSSGRSTLESGVYEPSLASAVPSTATSRMYRTRDSGWSTESRFYRELGNARASSVIDPHLAGALKPMQNALVPDVPPLPQDCTRQPF</sequence>
<keyword evidence="2" id="KW-0812">Transmembrane</keyword>
<feature type="compositionally biased region" description="Polar residues" evidence="1">
    <location>
        <begin position="216"/>
        <end position="227"/>
    </location>
</feature>
<evidence type="ECO:0000256" key="2">
    <source>
        <dbReference type="SAM" id="Phobius"/>
    </source>
</evidence>
<accession>A0A060SFH2</accession>
<dbReference type="HOGENOM" id="CLU_1001633_0_0_1"/>
<protein>
    <recommendedName>
        <fullName evidence="5">Transmembrane protein</fullName>
    </recommendedName>
</protein>
<evidence type="ECO:0000313" key="4">
    <source>
        <dbReference type="Proteomes" id="UP000029665"/>
    </source>
</evidence>
<evidence type="ECO:0008006" key="5">
    <source>
        <dbReference type="Google" id="ProtNLM"/>
    </source>
</evidence>
<evidence type="ECO:0000256" key="1">
    <source>
        <dbReference type="SAM" id="MobiDB-lite"/>
    </source>
</evidence>
<dbReference type="OrthoDB" id="3266934at2759"/>
<feature type="compositionally biased region" description="Low complexity" evidence="1">
    <location>
        <begin position="13"/>
        <end position="23"/>
    </location>
</feature>
<organism evidence="3 4">
    <name type="scientific">Pycnoporus cinnabarinus</name>
    <name type="common">Cinnabar-red polypore</name>
    <name type="synonym">Trametes cinnabarina</name>
    <dbReference type="NCBI Taxonomy" id="5643"/>
    <lineage>
        <taxon>Eukaryota</taxon>
        <taxon>Fungi</taxon>
        <taxon>Dikarya</taxon>
        <taxon>Basidiomycota</taxon>
        <taxon>Agaricomycotina</taxon>
        <taxon>Agaricomycetes</taxon>
        <taxon>Polyporales</taxon>
        <taxon>Polyporaceae</taxon>
        <taxon>Trametes</taxon>
    </lineage>
</organism>
<feature type="transmembrane region" description="Helical" evidence="2">
    <location>
        <begin position="41"/>
        <end position="66"/>
    </location>
</feature>
<keyword evidence="2" id="KW-1133">Transmembrane helix</keyword>
<evidence type="ECO:0000313" key="3">
    <source>
        <dbReference type="EMBL" id="CDO71148.1"/>
    </source>
</evidence>
<name>A0A060SFH2_PYCCI</name>
<feature type="compositionally biased region" description="Polar residues" evidence="1">
    <location>
        <begin position="102"/>
        <end position="113"/>
    </location>
</feature>
<dbReference type="STRING" id="5643.A0A060SFH2"/>
<dbReference type="OMA" id="PARTKIQ"/>
<feature type="region of interest" description="Disordered" evidence="1">
    <location>
        <begin position="72"/>
        <end position="132"/>
    </location>
</feature>
<keyword evidence="2" id="KW-0472">Membrane</keyword>
<gene>
    <name evidence="3" type="ORF">BN946_scf184845.g18</name>
</gene>
<feature type="region of interest" description="Disordered" evidence="1">
    <location>
        <begin position="161"/>
        <end position="227"/>
    </location>
</feature>
<dbReference type="AlphaFoldDB" id="A0A060SFH2"/>
<keyword evidence="4" id="KW-1185">Reference proteome</keyword>
<comment type="caution">
    <text evidence="3">The sequence shown here is derived from an EMBL/GenBank/DDBJ whole genome shotgun (WGS) entry which is preliminary data.</text>
</comment>
<dbReference type="EMBL" id="CCBP010000098">
    <property type="protein sequence ID" value="CDO71148.1"/>
    <property type="molecule type" value="Genomic_DNA"/>
</dbReference>
<feature type="region of interest" description="Disordered" evidence="1">
    <location>
        <begin position="13"/>
        <end position="33"/>
    </location>
</feature>
<feature type="compositionally biased region" description="Polar residues" evidence="1">
    <location>
        <begin position="185"/>
        <end position="204"/>
    </location>
</feature>
<proteinExistence type="predicted"/>
<reference evidence="3" key="1">
    <citation type="submission" date="2014-01" db="EMBL/GenBank/DDBJ databases">
        <title>The genome of the white-rot fungus Pycnoporus cinnabarinus: a basidiomycete model with a versatile arsenal for lignocellulosic biomass breakdown.</title>
        <authorList>
            <person name="Levasseur A."/>
            <person name="Lomascolo A."/>
            <person name="Ruiz-Duenas F.J."/>
            <person name="Uzan E."/>
            <person name="Piumi F."/>
            <person name="Kues U."/>
            <person name="Ram A.F.J."/>
            <person name="Murat C."/>
            <person name="Haon M."/>
            <person name="Benoit I."/>
            <person name="Arfi Y."/>
            <person name="Chevret D."/>
            <person name="Drula E."/>
            <person name="Kwon M.J."/>
            <person name="Gouret P."/>
            <person name="Lesage-Meessen L."/>
            <person name="Lombard V."/>
            <person name="Mariette J."/>
            <person name="Noirot C."/>
            <person name="Park J."/>
            <person name="Patyshakuliyeva A."/>
            <person name="Wieneger R.A.B."/>
            <person name="Wosten H.A.B."/>
            <person name="Martin F."/>
            <person name="Coutinho P.M."/>
            <person name="de Vries R."/>
            <person name="Martinez A.T."/>
            <person name="Klopp C."/>
            <person name="Pontarotti P."/>
            <person name="Henrissat B."/>
            <person name="Record E."/>
        </authorList>
    </citation>
    <scope>NUCLEOTIDE SEQUENCE [LARGE SCALE GENOMIC DNA]</scope>
    <source>
        <strain evidence="3">BRFM137</strain>
    </source>
</reference>
<dbReference type="Proteomes" id="UP000029665">
    <property type="component" value="Unassembled WGS sequence"/>
</dbReference>